<keyword evidence="4" id="KW-1185">Reference proteome</keyword>
<dbReference type="Proteomes" id="UP000248961">
    <property type="component" value="Unassembled WGS sequence"/>
</dbReference>
<dbReference type="InterPro" id="IPR050317">
    <property type="entry name" value="Plant_Fungal_Acyltransferase"/>
</dbReference>
<dbReference type="RefSeq" id="XP_025552967.1">
    <property type="nucleotide sequence ID" value="XM_025691653.1"/>
</dbReference>
<keyword evidence="2" id="KW-0012">Acyltransferase</keyword>
<reference evidence="3 4" key="1">
    <citation type="submission" date="2018-02" db="EMBL/GenBank/DDBJ databases">
        <title>The genomes of Aspergillus section Nigri reveals drivers in fungal speciation.</title>
        <authorList>
            <consortium name="DOE Joint Genome Institute"/>
            <person name="Vesth T.C."/>
            <person name="Nybo J."/>
            <person name="Theobald S."/>
            <person name="Brandl J."/>
            <person name="Frisvad J.C."/>
            <person name="Nielsen K.F."/>
            <person name="Lyhne E.K."/>
            <person name="Kogle M.E."/>
            <person name="Kuo A."/>
            <person name="Riley R."/>
            <person name="Clum A."/>
            <person name="Nolan M."/>
            <person name="Lipzen A."/>
            <person name="Salamov A."/>
            <person name="Henrissat B."/>
            <person name="Wiebenga A."/>
            <person name="De vries R.P."/>
            <person name="Grigoriev I.V."/>
            <person name="Mortensen U.H."/>
            <person name="Andersen M.R."/>
            <person name="Baker S.E."/>
        </authorList>
    </citation>
    <scope>NUCLEOTIDE SEQUENCE [LARGE SCALE GENOMIC DNA]</scope>
    <source>
        <strain evidence="3 4">CBS 101889</strain>
    </source>
</reference>
<dbReference type="AlphaFoldDB" id="A0A395I2D3"/>
<dbReference type="GeneID" id="37195942"/>
<dbReference type="GO" id="GO:0016747">
    <property type="term" value="F:acyltransferase activity, transferring groups other than amino-acyl groups"/>
    <property type="evidence" value="ECO:0007669"/>
    <property type="project" value="TreeGrafter"/>
</dbReference>
<dbReference type="EMBL" id="KZ824277">
    <property type="protein sequence ID" value="RAL13813.1"/>
    <property type="molecule type" value="Genomic_DNA"/>
</dbReference>
<evidence type="ECO:0000313" key="3">
    <source>
        <dbReference type="EMBL" id="RAL13813.1"/>
    </source>
</evidence>
<evidence type="ECO:0000256" key="2">
    <source>
        <dbReference type="ARBA" id="ARBA00023315"/>
    </source>
</evidence>
<evidence type="ECO:0000256" key="1">
    <source>
        <dbReference type="ARBA" id="ARBA00022679"/>
    </source>
</evidence>
<dbReference type="Gene3D" id="3.30.559.10">
    <property type="entry name" value="Chloramphenicol acetyltransferase-like domain"/>
    <property type="match status" value="2"/>
</dbReference>
<dbReference type="VEuPathDB" id="FungiDB:BO97DRAFT_342020"/>
<proteinExistence type="predicted"/>
<gene>
    <name evidence="3" type="ORF">BO97DRAFT_342020</name>
</gene>
<dbReference type="OrthoDB" id="1862401at2759"/>
<dbReference type="PANTHER" id="PTHR31642">
    <property type="entry name" value="TRICHOTHECENE 3-O-ACETYLTRANSFERASE"/>
    <property type="match status" value="1"/>
</dbReference>
<dbReference type="Pfam" id="PF02458">
    <property type="entry name" value="Transferase"/>
    <property type="match status" value="1"/>
</dbReference>
<organism evidence="3 4">
    <name type="scientific">Aspergillus homomorphus (strain CBS 101889)</name>
    <dbReference type="NCBI Taxonomy" id="1450537"/>
    <lineage>
        <taxon>Eukaryota</taxon>
        <taxon>Fungi</taxon>
        <taxon>Dikarya</taxon>
        <taxon>Ascomycota</taxon>
        <taxon>Pezizomycotina</taxon>
        <taxon>Eurotiomycetes</taxon>
        <taxon>Eurotiomycetidae</taxon>
        <taxon>Eurotiales</taxon>
        <taxon>Aspergillaceae</taxon>
        <taxon>Aspergillus</taxon>
        <taxon>Aspergillus subgen. Circumdati</taxon>
    </lineage>
</organism>
<accession>A0A395I2D3</accession>
<keyword evidence="1" id="KW-0808">Transferase</keyword>
<evidence type="ECO:0008006" key="5">
    <source>
        <dbReference type="Google" id="ProtNLM"/>
    </source>
</evidence>
<dbReference type="STRING" id="1450537.A0A395I2D3"/>
<protein>
    <recommendedName>
        <fullName evidence="5">O-acetyltransferase</fullName>
    </recommendedName>
</protein>
<sequence length="498" mass="55173">MALQEISNSDPPLHVLSPLDHSIPKMYFTFFVSFSLQQPATGLESLRHGIKKLVDTIPFVAYDVVPCHDKLHENVHCIQPPSDATLSGPMLSVRDHSPASVTVLGDTATCTGDEEAKFAEKYASLPTILNSTQSKPALRFVANMMADGIILAVGFNHLVFDGTGVGNILGILSQCCRGAQNLTGLHELDLKLRQQLCLDGLAGRDAWKDFSASYSTESPFTCPPPGQWRTPKASPLIESFRFTVKYRKIRQLKTICSAILTNTSHTRDEMDASPPAYVSSHDVLTSILAVCLRQSQPSTFQKPDYRISFAANLRSRMSPRWPELYLGNMLAMLHVPDSCLADRTDKHRAIIAAHHIGMCSDDLIKITDTAAAIRHEIVSLTDSHIRGLIDHLRLQIDWGGMNIKGGDFSVTSLRHLKVYGFDFGGDLGAVADFRLHVGLLEGLLCVVLPRGRDGDWDIQFMLEKEQFHVLCKHRLFRWLMGERDGLGYCASPLHGTMD</sequence>
<dbReference type="InterPro" id="IPR023213">
    <property type="entry name" value="CAT-like_dom_sf"/>
</dbReference>
<dbReference type="PANTHER" id="PTHR31642:SF270">
    <property type="entry name" value="O-ACYLTRANSFERASE AUSQ"/>
    <property type="match status" value="1"/>
</dbReference>
<evidence type="ECO:0000313" key="4">
    <source>
        <dbReference type="Proteomes" id="UP000248961"/>
    </source>
</evidence>
<name>A0A395I2D3_ASPHC</name>